<dbReference type="Pfam" id="PF07690">
    <property type="entry name" value="MFS_1"/>
    <property type="match status" value="1"/>
</dbReference>
<dbReference type="PANTHER" id="PTHR43184:SF12">
    <property type="entry name" value="SUGAR PHOSPHATE EXCHANGER 3"/>
    <property type="match status" value="1"/>
</dbReference>
<dbReference type="InterPro" id="IPR036259">
    <property type="entry name" value="MFS_trans_sf"/>
</dbReference>
<dbReference type="GO" id="GO:0016020">
    <property type="term" value="C:membrane"/>
    <property type="evidence" value="ECO:0007669"/>
    <property type="project" value="UniProtKB-SubCell"/>
</dbReference>
<evidence type="ECO:0000313" key="7">
    <source>
        <dbReference type="EMBL" id="NDJ96130.1"/>
    </source>
</evidence>
<dbReference type="SUPFAM" id="SSF103473">
    <property type="entry name" value="MFS general substrate transporter"/>
    <property type="match status" value="1"/>
</dbReference>
<dbReference type="PANTHER" id="PTHR43184">
    <property type="entry name" value="MAJOR FACILITATOR SUPERFAMILY TRANSPORTER 16, ISOFORM B"/>
    <property type="match status" value="1"/>
</dbReference>
<dbReference type="PROSITE" id="PS50850">
    <property type="entry name" value="MFS"/>
    <property type="match status" value="1"/>
</dbReference>
<feature type="transmembrane region" description="Helical" evidence="5">
    <location>
        <begin position="80"/>
        <end position="100"/>
    </location>
</feature>
<name>A0A6B2FY01_MYXSQ</name>
<keyword evidence="3 5" id="KW-1133">Transmembrane helix</keyword>
<evidence type="ECO:0000256" key="2">
    <source>
        <dbReference type="ARBA" id="ARBA00022692"/>
    </source>
</evidence>
<evidence type="ECO:0000256" key="3">
    <source>
        <dbReference type="ARBA" id="ARBA00022989"/>
    </source>
</evidence>
<organism evidence="7">
    <name type="scientific">Myxobolus squamalis</name>
    <name type="common">Myxosporean</name>
    <dbReference type="NCBI Taxonomy" id="59785"/>
    <lineage>
        <taxon>Eukaryota</taxon>
        <taxon>Metazoa</taxon>
        <taxon>Cnidaria</taxon>
        <taxon>Myxozoa</taxon>
        <taxon>Myxosporea</taxon>
        <taxon>Bivalvulida</taxon>
        <taxon>Platysporina</taxon>
        <taxon>Myxobolidae</taxon>
        <taxon>Myxobolus</taxon>
    </lineage>
</organism>
<feature type="domain" description="Major facilitator superfamily (MFS) profile" evidence="6">
    <location>
        <begin position="1"/>
        <end position="206"/>
    </location>
</feature>
<protein>
    <submittedName>
        <fullName evidence="7">Glucose-6-phosphate exchanger SLC37A2 (Trinotate prediction)</fullName>
    </submittedName>
</protein>
<feature type="transmembrane region" description="Helical" evidence="5">
    <location>
        <begin position="112"/>
        <end position="134"/>
    </location>
</feature>
<dbReference type="EMBL" id="GHBR01000613">
    <property type="protein sequence ID" value="NDJ96130.1"/>
    <property type="molecule type" value="Transcribed_RNA"/>
</dbReference>
<keyword evidence="4 5" id="KW-0472">Membrane</keyword>
<feature type="transmembrane region" description="Helical" evidence="5">
    <location>
        <begin position="184"/>
        <end position="205"/>
    </location>
</feature>
<accession>A0A6B2FY01</accession>
<evidence type="ECO:0000259" key="6">
    <source>
        <dbReference type="PROSITE" id="PS50850"/>
    </source>
</evidence>
<evidence type="ECO:0000256" key="4">
    <source>
        <dbReference type="ARBA" id="ARBA00023136"/>
    </source>
</evidence>
<feature type="transmembrane region" description="Helical" evidence="5">
    <location>
        <begin position="25"/>
        <end position="45"/>
    </location>
</feature>
<reference evidence="7" key="1">
    <citation type="submission" date="2018-11" db="EMBL/GenBank/DDBJ databases">
        <title>Myxobolus squamalis genome and transcriptome.</title>
        <authorList>
            <person name="Yahalomi D."/>
            <person name="Atkinson S.D."/>
            <person name="Neuhof M."/>
            <person name="Chang E.S."/>
            <person name="Philippe H."/>
            <person name="Cartwright P."/>
            <person name="Bartholomew J.L."/>
            <person name="Huchon D."/>
        </authorList>
    </citation>
    <scope>NUCLEOTIDE SEQUENCE</scope>
    <source>
        <strain evidence="7">71B08</strain>
        <tissue evidence="7">Whole</tissue>
    </source>
</reference>
<dbReference type="InterPro" id="IPR020846">
    <property type="entry name" value="MFS_dom"/>
</dbReference>
<evidence type="ECO:0000256" key="1">
    <source>
        <dbReference type="ARBA" id="ARBA00004141"/>
    </source>
</evidence>
<keyword evidence="2 5" id="KW-0812">Transmembrane</keyword>
<proteinExistence type="predicted"/>
<dbReference type="Gene3D" id="1.20.1250.20">
    <property type="entry name" value="MFS general substrate transporter like domains"/>
    <property type="match status" value="1"/>
</dbReference>
<dbReference type="AlphaFoldDB" id="A0A6B2FY01"/>
<comment type="subcellular location">
    <subcellularLocation>
        <location evidence="1">Membrane</location>
        <topology evidence="1">Multi-pass membrane protein</topology>
    </subcellularLocation>
</comment>
<sequence length="206" mass="22483">MSSTPIGVIILSRTFGFTYENQRKVVNQVAVLTLTFVAYAILHACRKALPVVKNKLLGNCTADLTTCQGGFGPFDSHDGLMYFAILDSSWAFSYSIGMFFMGYAAEKTSTKYFVVASLLGTGLTTCAMGLGYYFEIHNLSYYIVFQVLNGVIQSAGWPSIIPIVSSWIPTKTMGTILGIWGNHYAVGNMIGQLIAAAFVTSCWFIP</sequence>
<dbReference type="InterPro" id="IPR011701">
    <property type="entry name" value="MFS"/>
</dbReference>
<dbReference type="GO" id="GO:0022857">
    <property type="term" value="F:transmembrane transporter activity"/>
    <property type="evidence" value="ECO:0007669"/>
    <property type="project" value="InterPro"/>
</dbReference>
<evidence type="ECO:0000256" key="5">
    <source>
        <dbReference type="SAM" id="Phobius"/>
    </source>
</evidence>